<name>A0AAE2ZFR5_PRORE</name>
<sequence>MLKNIDGLADISKDIILALQKLYQVESDKLEQFAEWGLSCEGWLTCEIMYYISNKYYRWMTPRYNKETQFRADISFSETAKNYNDYEKMSFIEIKIHNNRTDNSYLFKFDEDLISLLNVKNGMPHYFLFISFNTSKKIAKAKKFHNDVKEYIHKLNKKMVFNNKSMSIVYENLSKEGYSFSVLLCETNFEG</sequence>
<reference evidence="1" key="1">
    <citation type="submission" date="2021-07" db="EMBL/GenBank/DDBJ databases">
        <authorList>
            <person name="Stanton E."/>
        </authorList>
    </citation>
    <scope>NUCLEOTIDE SEQUENCE</scope>
    <source>
        <strain evidence="1">2021EL-01139</strain>
    </source>
</reference>
<dbReference type="RefSeq" id="WP_219197693.1">
    <property type="nucleotide sequence ID" value="NZ_JAHWLI010000033.1"/>
</dbReference>
<organism evidence="1 2">
    <name type="scientific">Providencia rettgeri</name>
    <dbReference type="NCBI Taxonomy" id="587"/>
    <lineage>
        <taxon>Bacteria</taxon>
        <taxon>Pseudomonadati</taxon>
        <taxon>Pseudomonadota</taxon>
        <taxon>Gammaproteobacteria</taxon>
        <taxon>Enterobacterales</taxon>
        <taxon>Morganellaceae</taxon>
        <taxon>Providencia</taxon>
    </lineage>
</organism>
<dbReference type="AlphaFoldDB" id="A0AAE2ZFR5"/>
<dbReference type="EMBL" id="JAHWLI010000033">
    <property type="protein sequence ID" value="MBW3117158.1"/>
    <property type="molecule type" value="Genomic_DNA"/>
</dbReference>
<proteinExistence type="predicted"/>
<gene>
    <name evidence="1" type="ORF">KYI77_11930</name>
</gene>
<accession>A0AAE2ZFR5</accession>
<dbReference type="Proteomes" id="UP001155882">
    <property type="component" value="Unassembled WGS sequence"/>
</dbReference>
<comment type="caution">
    <text evidence="1">The sequence shown here is derived from an EMBL/GenBank/DDBJ whole genome shotgun (WGS) entry which is preliminary data.</text>
</comment>
<evidence type="ECO:0000313" key="2">
    <source>
        <dbReference type="Proteomes" id="UP001155882"/>
    </source>
</evidence>
<protein>
    <submittedName>
        <fullName evidence="1">Uncharacterized protein</fullName>
    </submittedName>
</protein>
<evidence type="ECO:0000313" key="1">
    <source>
        <dbReference type="EMBL" id="MBW3117158.1"/>
    </source>
</evidence>